<dbReference type="Proteomes" id="UP000186058">
    <property type="component" value="Unassembled WGS sequence"/>
</dbReference>
<evidence type="ECO:0000313" key="2">
    <source>
        <dbReference type="Proteomes" id="UP000186058"/>
    </source>
</evidence>
<dbReference type="Gene3D" id="3.30.470.20">
    <property type="entry name" value="ATP-grasp fold, B domain"/>
    <property type="match status" value="1"/>
</dbReference>
<gene>
    <name evidence="1" type="ORF">A3844_05485</name>
</gene>
<name>A0ABX3EVS8_9BACL</name>
<reference evidence="1 2" key="1">
    <citation type="submission" date="2016-03" db="EMBL/GenBank/DDBJ databases">
        <authorList>
            <person name="Sant'Anna F.H."/>
            <person name="Ambrosini A."/>
            <person name="Souza R."/>
            <person name="Bach E."/>
            <person name="Fernandes G."/>
            <person name="Balsanelli E."/>
            <person name="Baura V.A."/>
            <person name="Souza E.M."/>
            <person name="Passaglia L."/>
        </authorList>
    </citation>
    <scope>NUCLEOTIDE SEQUENCE [LARGE SCALE GENOMIC DNA]</scope>
    <source>
        <strain evidence="1 2">P26E</strain>
    </source>
</reference>
<comment type="caution">
    <text evidence="1">The sequence shown here is derived from an EMBL/GenBank/DDBJ whole genome shotgun (WGS) entry which is preliminary data.</text>
</comment>
<organism evidence="1 2">
    <name type="scientific">Paenibacillus helianthi</name>
    <dbReference type="NCBI Taxonomy" id="1349432"/>
    <lineage>
        <taxon>Bacteria</taxon>
        <taxon>Bacillati</taxon>
        <taxon>Bacillota</taxon>
        <taxon>Bacilli</taxon>
        <taxon>Bacillales</taxon>
        <taxon>Paenibacillaceae</taxon>
        <taxon>Paenibacillus</taxon>
    </lineage>
</organism>
<keyword evidence="2" id="KW-1185">Reference proteome</keyword>
<dbReference type="EMBL" id="LVWI01000003">
    <property type="protein sequence ID" value="OKP90483.1"/>
    <property type="molecule type" value="Genomic_DNA"/>
</dbReference>
<protein>
    <recommendedName>
        <fullName evidence="3">YheC/YheD family protein</fullName>
    </recommendedName>
</protein>
<dbReference type="Pfam" id="PF14398">
    <property type="entry name" value="ATPgrasp_YheCD"/>
    <property type="match status" value="1"/>
</dbReference>
<dbReference type="InterPro" id="IPR026838">
    <property type="entry name" value="YheC/D"/>
</dbReference>
<dbReference type="RefSeq" id="WP_083606705.1">
    <property type="nucleotide sequence ID" value="NZ_LVWI01000003.1"/>
</dbReference>
<evidence type="ECO:0000313" key="1">
    <source>
        <dbReference type="EMBL" id="OKP90483.1"/>
    </source>
</evidence>
<sequence>MKEQITRISNKLTKTKVLAGSQELRMHIPVTRKMNPSVLKEMLQKYHMVYIKPCCGSLGQGVIRVDKFPVSRLNRSSRRDHDPRDEMSYRYQSGTQVHRFSDYDTAYHAIYREIKERSYLVQKGIRLLTYNGRPFDIRVMVQRNLKREWEATGIAGRVAHPHKVVTNGSQGGTIYPVEELLNAYTNLEKRAALIAAMKEIGVKSAHQLSTAFPGLQEIGADIALDRHLKPWILEVNTAPDPCPFTKLQDRNMINRIVRYGKAYGRTYNLKCMKAKQGVV</sequence>
<proteinExistence type="predicted"/>
<accession>A0ABX3EVS8</accession>
<dbReference type="SUPFAM" id="SSF56059">
    <property type="entry name" value="Glutathione synthetase ATP-binding domain-like"/>
    <property type="match status" value="1"/>
</dbReference>
<evidence type="ECO:0008006" key="3">
    <source>
        <dbReference type="Google" id="ProtNLM"/>
    </source>
</evidence>